<dbReference type="InterPro" id="IPR004360">
    <property type="entry name" value="Glyas_Fos-R_dOase_dom"/>
</dbReference>
<evidence type="ECO:0000259" key="1">
    <source>
        <dbReference type="PROSITE" id="PS51819"/>
    </source>
</evidence>
<dbReference type="InterPro" id="IPR029068">
    <property type="entry name" value="Glyas_Bleomycin-R_OHBP_Dase"/>
</dbReference>
<keyword evidence="2" id="KW-0560">Oxidoreductase</keyword>
<name>A0A1T5CVX3_9FLAO</name>
<dbReference type="CDD" id="cd06587">
    <property type="entry name" value="VOC"/>
    <property type="match status" value="1"/>
</dbReference>
<dbReference type="InterPro" id="IPR037523">
    <property type="entry name" value="VOC_core"/>
</dbReference>
<reference evidence="2 3" key="1">
    <citation type="submission" date="2017-02" db="EMBL/GenBank/DDBJ databases">
        <authorList>
            <person name="Peterson S.W."/>
        </authorList>
    </citation>
    <scope>NUCLEOTIDE SEQUENCE [LARGE SCALE GENOMIC DNA]</scope>
    <source>
        <strain evidence="2 3">DSM 22323</strain>
    </source>
</reference>
<dbReference type="Proteomes" id="UP000191112">
    <property type="component" value="Unassembled WGS sequence"/>
</dbReference>
<dbReference type="OrthoDB" id="9795618at2"/>
<keyword evidence="2" id="KW-0223">Dioxygenase</keyword>
<dbReference type="Gene3D" id="3.10.180.10">
    <property type="entry name" value="2,3-Dihydroxybiphenyl 1,2-Dioxygenase, domain 1"/>
    <property type="match status" value="1"/>
</dbReference>
<dbReference type="EMBL" id="FUYZ01000001">
    <property type="protein sequence ID" value="SKB63360.1"/>
    <property type="molecule type" value="Genomic_DNA"/>
</dbReference>
<sequence length="151" mass="17613">MDLSENIIGFHHYSLKVNDFEKTLKFYESLGFEEVHSWSLPSFQLKKGMMIFNQRINCYIELFDRDAAIPTQGRIRKIEDEYVENAILHICFVVKDADLARKKAIENGAFDLSEDVLELELSNENRSVKVRNSLVYSPNGEVIEFLEEVKF</sequence>
<feature type="domain" description="VOC" evidence="1">
    <location>
        <begin position="9"/>
        <end position="148"/>
    </location>
</feature>
<dbReference type="GO" id="GO:0051213">
    <property type="term" value="F:dioxygenase activity"/>
    <property type="evidence" value="ECO:0007669"/>
    <property type="project" value="UniProtKB-KW"/>
</dbReference>
<gene>
    <name evidence="2" type="ORF">SAMN05660477_00379</name>
</gene>
<dbReference type="STRING" id="619805.SAMN05660477_00379"/>
<protein>
    <submittedName>
        <fullName evidence="2">Catechol 2,3-dioxygenase</fullName>
    </submittedName>
</protein>
<dbReference type="RefSeq" id="WP_032132838.1">
    <property type="nucleotide sequence ID" value="NZ_FUYZ01000001.1"/>
</dbReference>
<proteinExistence type="predicted"/>
<evidence type="ECO:0000313" key="3">
    <source>
        <dbReference type="Proteomes" id="UP000191112"/>
    </source>
</evidence>
<organism evidence="2 3">
    <name type="scientific">Soonwooa buanensis</name>
    <dbReference type="NCBI Taxonomy" id="619805"/>
    <lineage>
        <taxon>Bacteria</taxon>
        <taxon>Pseudomonadati</taxon>
        <taxon>Bacteroidota</taxon>
        <taxon>Flavobacteriia</taxon>
        <taxon>Flavobacteriales</taxon>
        <taxon>Weeksellaceae</taxon>
        <taxon>Chryseobacterium group</taxon>
        <taxon>Soonwooa</taxon>
    </lineage>
</organism>
<accession>A0A1T5CVX3</accession>
<keyword evidence="3" id="KW-1185">Reference proteome</keyword>
<dbReference type="SUPFAM" id="SSF54593">
    <property type="entry name" value="Glyoxalase/Bleomycin resistance protein/Dihydroxybiphenyl dioxygenase"/>
    <property type="match status" value="1"/>
</dbReference>
<evidence type="ECO:0000313" key="2">
    <source>
        <dbReference type="EMBL" id="SKB63360.1"/>
    </source>
</evidence>
<dbReference type="AlphaFoldDB" id="A0A1T5CVX3"/>
<dbReference type="PROSITE" id="PS51819">
    <property type="entry name" value="VOC"/>
    <property type="match status" value="1"/>
</dbReference>
<dbReference type="Pfam" id="PF00903">
    <property type="entry name" value="Glyoxalase"/>
    <property type="match status" value="1"/>
</dbReference>